<dbReference type="RefSeq" id="WP_376772530.1">
    <property type="nucleotide sequence ID" value="NZ_JACHJL010000002.1"/>
</dbReference>
<keyword evidence="2" id="KW-1185">Reference proteome</keyword>
<evidence type="ECO:0000313" key="2">
    <source>
        <dbReference type="Proteomes" id="UP000588098"/>
    </source>
</evidence>
<evidence type="ECO:0000313" key="1">
    <source>
        <dbReference type="EMBL" id="MBB5934262.1"/>
    </source>
</evidence>
<gene>
    <name evidence="1" type="ORF">FHS42_001288</name>
</gene>
<comment type="caution">
    <text evidence="1">The sequence shown here is derived from an EMBL/GenBank/DDBJ whole genome shotgun (WGS) entry which is preliminary data.</text>
</comment>
<name>A0A7W9UX53_9ACTN</name>
<reference evidence="1 2" key="1">
    <citation type="submission" date="2020-08" db="EMBL/GenBank/DDBJ databases">
        <title>Genomic Encyclopedia of Type Strains, Phase III (KMG-III): the genomes of soil and plant-associated and newly described type strains.</title>
        <authorList>
            <person name="Whitman W."/>
        </authorList>
    </citation>
    <scope>NUCLEOTIDE SEQUENCE [LARGE SCALE GENOMIC DNA]</scope>
    <source>
        <strain evidence="1 2">CECT 8305</strain>
    </source>
</reference>
<dbReference type="EMBL" id="JACHJL010000002">
    <property type="protein sequence ID" value="MBB5934262.1"/>
    <property type="molecule type" value="Genomic_DNA"/>
</dbReference>
<accession>A0A7W9UX53</accession>
<proteinExistence type="predicted"/>
<protein>
    <submittedName>
        <fullName evidence="1">Uncharacterized protein</fullName>
    </submittedName>
</protein>
<sequence>MDQTKLLRTMDRQMSAAGLADQMAGHLAALEDALTFIVLPDARCPVPDARCPMRGARLLLLSRESVRAMPQHRRVVVAADHPPLARERSEQVLSAVPLGATWDRCGVVPGTVHALPRHGCADNLSPYAAC</sequence>
<dbReference type="AlphaFoldDB" id="A0A7W9UX53"/>
<organism evidence="1 2">
    <name type="scientific">Streptomyces zagrosensis</name>
    <dbReference type="NCBI Taxonomy" id="1042984"/>
    <lineage>
        <taxon>Bacteria</taxon>
        <taxon>Bacillati</taxon>
        <taxon>Actinomycetota</taxon>
        <taxon>Actinomycetes</taxon>
        <taxon>Kitasatosporales</taxon>
        <taxon>Streptomycetaceae</taxon>
        <taxon>Streptomyces</taxon>
    </lineage>
</organism>
<dbReference type="Proteomes" id="UP000588098">
    <property type="component" value="Unassembled WGS sequence"/>
</dbReference>